<organism evidence="1 2">
    <name type="scientific">Pistacia integerrima</name>
    <dbReference type="NCBI Taxonomy" id="434235"/>
    <lineage>
        <taxon>Eukaryota</taxon>
        <taxon>Viridiplantae</taxon>
        <taxon>Streptophyta</taxon>
        <taxon>Embryophyta</taxon>
        <taxon>Tracheophyta</taxon>
        <taxon>Spermatophyta</taxon>
        <taxon>Magnoliopsida</taxon>
        <taxon>eudicotyledons</taxon>
        <taxon>Gunneridae</taxon>
        <taxon>Pentapetalae</taxon>
        <taxon>rosids</taxon>
        <taxon>malvids</taxon>
        <taxon>Sapindales</taxon>
        <taxon>Anacardiaceae</taxon>
        <taxon>Pistacia</taxon>
    </lineage>
</organism>
<proteinExistence type="predicted"/>
<evidence type="ECO:0000313" key="1">
    <source>
        <dbReference type="EMBL" id="KAJ0041238.1"/>
    </source>
</evidence>
<protein>
    <submittedName>
        <fullName evidence="1">Uncharacterized protein</fullName>
    </submittedName>
</protein>
<name>A0ACC0YUP9_9ROSI</name>
<comment type="caution">
    <text evidence="1">The sequence shown here is derived from an EMBL/GenBank/DDBJ whole genome shotgun (WGS) entry which is preliminary data.</text>
</comment>
<sequence>MCLFVSKTMIQLNENLEKEKSDWRTQKIFLQFLLHSPLFTADFQILFSALNLIFATAFLFLCIRIC</sequence>
<accession>A0ACC0YUP9</accession>
<evidence type="ECO:0000313" key="2">
    <source>
        <dbReference type="Proteomes" id="UP001163603"/>
    </source>
</evidence>
<reference evidence="2" key="1">
    <citation type="journal article" date="2023" name="G3 (Bethesda)">
        <title>Genome assembly and association tests identify interacting loci associated with vigor, precocity, and sex in interspecific pistachio rootstocks.</title>
        <authorList>
            <person name="Palmer W."/>
            <person name="Jacygrad E."/>
            <person name="Sagayaradj S."/>
            <person name="Cavanaugh K."/>
            <person name="Han R."/>
            <person name="Bertier L."/>
            <person name="Beede B."/>
            <person name="Kafkas S."/>
            <person name="Golino D."/>
            <person name="Preece J."/>
            <person name="Michelmore R."/>
        </authorList>
    </citation>
    <scope>NUCLEOTIDE SEQUENCE [LARGE SCALE GENOMIC DNA]</scope>
</reference>
<dbReference type="Proteomes" id="UP001163603">
    <property type="component" value="Chromosome 5"/>
</dbReference>
<dbReference type="EMBL" id="CM047740">
    <property type="protein sequence ID" value="KAJ0041238.1"/>
    <property type="molecule type" value="Genomic_DNA"/>
</dbReference>
<gene>
    <name evidence="1" type="ORF">Pint_26646</name>
</gene>
<keyword evidence="2" id="KW-1185">Reference proteome</keyword>